<name>A0A6N7XF11_9FIRM</name>
<evidence type="ECO:0000256" key="14">
    <source>
        <dbReference type="ARBA" id="ARBA00023049"/>
    </source>
</evidence>
<sequence>MKKTTGKDQKKIRHKLHKAICLFCIIALLLSNGLSGLVLAVNNNPNVSSISNQLPIGKIENREKKESSVFSREVTDDLLAIKSPEPPQWESIDQNSNDIRLFAAEESSYSMSYLKTLNYTDLVNLLVTLKYSDIADLFQYSQDAYEFYSNENRMKALIEAIEVRGRQYTSTDNKGIPTLCEVVRAGFYLGFYNSQLSELNSRNYHDKCLPAIVSVMNNVNFKLGTAQQDDLVSSIGLLMWNGSTNVDIINRTVPIFQQFQSNINIYINDNAKGTAIYNLGGGIEYDINEELYNGVIPSQTIWYGRIDDFITQVSNIALLGNFNSDNGWLINNGLYWMGTLGKVHSNPSEGNRVLTQAMSLYPYLEEPYFQAASSIVDNYDGLDYYGRTIDIKEITQDGINKYLPKKYNFDDDKLIIYAGDDVTIDKVKRLYWASHEVRAQFYRAIGSDAPLEANNTDEVLTCYIYNSPYEYGMNRYLFGLDTNNGGMYIESWGSFYTYERTPQDSIYTLEELFRHEFTHYLQGRYLVPGMWGESEIYDNERLTWFEEGGAEWFAGATRTDGIVPRKTMVSNIGRVEDRYSLSKTLNSSYDSGFTFYTYGFAVYNYMYEKNKDMFNSLNNAVKTNNVREYDNLINQYSDDNRLNTEYQNQMQYLVDNIDSYYVPLVANDYLETHTRKDLESIYSDITSVVDLTNVTITQSQSEFFKTFTLRGTYTKEESQGTIADWEYMDSMANESLNTLASYPWSGYETVVCYFTNYKVNSSDEAEFDVVFHGILTGDGTIEVNNPPIAEANGPYIAVQGEEISFSSMGSKDSDGTIISYLWDFGDGNTSTEANPYYTYSTSGTFTATLTVVDDKGERNMDEAQVIINEPEIDPSDGITSETEPNDIFDNANGPIASELTVLSEFYGDDNEDIYYFDVISNGKVDINIIPDRDLGISWMLYEASDTINYVAYPTSTTGGRLTGSYDAAIGRYYLYVYKYSGIGSYTIDVSGPLK</sequence>
<evidence type="ECO:0000256" key="4">
    <source>
        <dbReference type="ARBA" id="ARBA00004613"/>
    </source>
</evidence>
<evidence type="ECO:0000313" key="19">
    <source>
        <dbReference type="Proteomes" id="UP000469523"/>
    </source>
</evidence>
<evidence type="ECO:0000256" key="7">
    <source>
        <dbReference type="ARBA" id="ARBA00022670"/>
    </source>
</evidence>
<dbReference type="GO" id="GO:0005576">
    <property type="term" value="C:extracellular region"/>
    <property type="evidence" value="ECO:0007669"/>
    <property type="project" value="UniProtKB-SubCell"/>
</dbReference>
<keyword evidence="9" id="KW-0732">Signal</keyword>
<dbReference type="PROSITE" id="PS50093">
    <property type="entry name" value="PKD"/>
    <property type="match status" value="1"/>
</dbReference>
<evidence type="ECO:0000256" key="13">
    <source>
        <dbReference type="ARBA" id="ARBA00023026"/>
    </source>
</evidence>
<protein>
    <recommendedName>
        <fullName evidence="5">microbial collagenase</fullName>
        <ecNumber evidence="5">3.4.24.3</ecNumber>
    </recommendedName>
</protein>
<evidence type="ECO:0000256" key="15">
    <source>
        <dbReference type="ARBA" id="ARBA00023145"/>
    </source>
</evidence>
<dbReference type="SUPFAM" id="SSF49299">
    <property type="entry name" value="PKD domain"/>
    <property type="match status" value="1"/>
</dbReference>
<evidence type="ECO:0000256" key="8">
    <source>
        <dbReference type="ARBA" id="ARBA00022723"/>
    </source>
</evidence>
<comment type="subcellular location">
    <subcellularLocation>
        <location evidence="4">Secreted</location>
    </subcellularLocation>
</comment>
<feature type="active site" evidence="16">
    <location>
        <position position="516"/>
    </location>
</feature>
<dbReference type="EMBL" id="VUNQ01000005">
    <property type="protein sequence ID" value="MSU00569.1"/>
    <property type="molecule type" value="Genomic_DNA"/>
</dbReference>
<proteinExistence type="predicted"/>
<keyword evidence="13" id="KW-0843">Virulence</keyword>
<evidence type="ECO:0000256" key="12">
    <source>
        <dbReference type="ARBA" id="ARBA00022837"/>
    </source>
</evidence>
<dbReference type="RefSeq" id="WP_154438995.1">
    <property type="nucleotide sequence ID" value="NZ_VUNQ01000005.1"/>
</dbReference>
<evidence type="ECO:0000313" key="18">
    <source>
        <dbReference type="EMBL" id="MSU00569.1"/>
    </source>
</evidence>
<dbReference type="SUPFAM" id="SSF89260">
    <property type="entry name" value="Collagen-binding domain"/>
    <property type="match status" value="1"/>
</dbReference>
<reference evidence="18 19" key="1">
    <citation type="submission" date="2019-09" db="EMBL/GenBank/DDBJ databases">
        <title>In-depth cultivation of the pig gut microbiome towards novel bacterial diversity and tailored functional studies.</title>
        <authorList>
            <person name="Wylensek D."/>
            <person name="Hitch T.C.A."/>
            <person name="Clavel T."/>
        </authorList>
    </citation>
    <scope>NUCLEOTIDE SEQUENCE [LARGE SCALE GENOMIC DNA]</scope>
    <source>
        <strain evidence="18 19">WCA3-693-APC-4?</strain>
    </source>
</reference>
<dbReference type="Gene3D" id="1.10.390.20">
    <property type="match status" value="1"/>
</dbReference>
<feature type="domain" description="PKD" evidence="17">
    <location>
        <begin position="786"/>
        <end position="867"/>
    </location>
</feature>
<dbReference type="Gene3D" id="2.60.120.380">
    <property type="match status" value="1"/>
</dbReference>
<evidence type="ECO:0000256" key="3">
    <source>
        <dbReference type="ARBA" id="ARBA00001947"/>
    </source>
</evidence>
<keyword evidence="12" id="KW-0106">Calcium</keyword>
<keyword evidence="10" id="KW-0378">Hydrolase</keyword>
<dbReference type="Gene3D" id="3.30.980.50">
    <property type="match status" value="1"/>
</dbReference>
<keyword evidence="14" id="KW-0482">Metalloprotease</keyword>
<dbReference type="Pfam" id="PF18911">
    <property type="entry name" value="PKD_4"/>
    <property type="match status" value="1"/>
</dbReference>
<evidence type="ECO:0000256" key="1">
    <source>
        <dbReference type="ARBA" id="ARBA00000424"/>
    </source>
</evidence>
<dbReference type="Gene3D" id="2.60.40.10">
    <property type="entry name" value="Immunoglobulins"/>
    <property type="match status" value="1"/>
</dbReference>
<dbReference type="GO" id="GO:0008270">
    <property type="term" value="F:zinc ion binding"/>
    <property type="evidence" value="ECO:0007669"/>
    <property type="project" value="InterPro"/>
</dbReference>
<gene>
    <name evidence="18" type="ORF">FYJ83_03690</name>
</gene>
<dbReference type="InterPro" id="IPR035986">
    <property type="entry name" value="PKD_dom_sf"/>
</dbReference>
<dbReference type="GO" id="GO:0004222">
    <property type="term" value="F:metalloendopeptidase activity"/>
    <property type="evidence" value="ECO:0007669"/>
    <property type="project" value="InterPro"/>
</dbReference>
<dbReference type="Gene3D" id="3.40.30.160">
    <property type="entry name" value="Collagenase ColT, N-terminal domain"/>
    <property type="match status" value="1"/>
</dbReference>
<organism evidence="18 19">
    <name type="scientific">Tissierella pigra</name>
    <dbReference type="NCBI Taxonomy" id="2607614"/>
    <lineage>
        <taxon>Bacteria</taxon>
        <taxon>Bacillati</taxon>
        <taxon>Bacillota</taxon>
        <taxon>Tissierellia</taxon>
        <taxon>Tissierellales</taxon>
        <taxon>Tissierellaceae</taxon>
        <taxon>Tissierella</taxon>
    </lineage>
</organism>
<dbReference type="EC" id="3.4.24.3" evidence="5"/>
<dbReference type="Pfam" id="PF01752">
    <property type="entry name" value="Peptidase_M9"/>
    <property type="match status" value="1"/>
</dbReference>
<dbReference type="Pfam" id="PF08453">
    <property type="entry name" value="Peptidase_M9_N"/>
    <property type="match status" value="1"/>
</dbReference>
<keyword evidence="8" id="KW-0479">Metal-binding</keyword>
<evidence type="ECO:0000256" key="16">
    <source>
        <dbReference type="PIRSR" id="PIRSR602169-1"/>
    </source>
</evidence>
<keyword evidence="19" id="KW-1185">Reference proteome</keyword>
<accession>A0A6N7XF11</accession>
<dbReference type="Pfam" id="PF18496">
    <property type="entry name" value="ColG_sub"/>
    <property type="match status" value="1"/>
</dbReference>
<dbReference type="PANTHER" id="PTHR13062:SF9">
    <property type="entry name" value="MICROBIAL COLLAGENASE"/>
    <property type="match status" value="1"/>
</dbReference>
<evidence type="ECO:0000256" key="10">
    <source>
        <dbReference type="ARBA" id="ARBA00022801"/>
    </source>
</evidence>
<keyword evidence="11" id="KW-0862">Zinc</keyword>
<keyword evidence="6" id="KW-0964">Secreted</keyword>
<dbReference type="PRINTS" id="PR00931">
    <property type="entry name" value="MICOLLPTASE"/>
</dbReference>
<dbReference type="InterPro" id="IPR041379">
    <property type="entry name" value="ColG_subdomain"/>
</dbReference>
<dbReference type="CDD" id="cd00146">
    <property type="entry name" value="PKD"/>
    <property type="match status" value="1"/>
</dbReference>
<dbReference type="SMART" id="SM00089">
    <property type="entry name" value="PKD"/>
    <property type="match status" value="1"/>
</dbReference>
<comment type="cofactor">
    <cofactor evidence="3">
        <name>Zn(2+)</name>
        <dbReference type="ChEBI" id="CHEBI:29105"/>
    </cofactor>
</comment>
<dbReference type="InterPro" id="IPR002169">
    <property type="entry name" value="Peptidase_M9A/M9B"/>
</dbReference>
<evidence type="ECO:0000256" key="9">
    <source>
        <dbReference type="ARBA" id="ARBA00022729"/>
    </source>
</evidence>
<dbReference type="InterPro" id="IPR013783">
    <property type="entry name" value="Ig-like_fold"/>
</dbReference>
<comment type="caution">
    <text evidence="18">The sequence shown here is derived from an EMBL/GenBank/DDBJ whole genome shotgun (WGS) entry which is preliminary data.</text>
</comment>
<dbReference type="AlphaFoldDB" id="A0A6N7XF11"/>
<evidence type="ECO:0000256" key="6">
    <source>
        <dbReference type="ARBA" id="ARBA00022525"/>
    </source>
</evidence>
<dbReference type="Proteomes" id="UP000469523">
    <property type="component" value="Unassembled WGS sequence"/>
</dbReference>
<dbReference type="GO" id="GO:0006508">
    <property type="term" value="P:proteolysis"/>
    <property type="evidence" value="ECO:0007669"/>
    <property type="project" value="UniProtKB-KW"/>
</dbReference>
<dbReference type="InterPro" id="IPR022409">
    <property type="entry name" value="PKD/Chitinase_dom"/>
</dbReference>
<dbReference type="InterPro" id="IPR013661">
    <property type="entry name" value="Peptidase_M9_N_dom"/>
</dbReference>
<evidence type="ECO:0000256" key="5">
    <source>
        <dbReference type="ARBA" id="ARBA00012653"/>
    </source>
</evidence>
<dbReference type="InterPro" id="IPR000601">
    <property type="entry name" value="PKD_dom"/>
</dbReference>
<evidence type="ECO:0000256" key="2">
    <source>
        <dbReference type="ARBA" id="ARBA00001913"/>
    </source>
</evidence>
<comment type="cofactor">
    <cofactor evidence="2">
        <name>Ca(2+)</name>
        <dbReference type="ChEBI" id="CHEBI:29108"/>
    </cofactor>
</comment>
<comment type="catalytic activity">
    <reaction evidence="1">
        <text>Digestion of native collagen in the triple helical region at Xaa-|-Gly bonds. With synthetic peptides, a preference is shown for Gly at P3 and P1', Pro and Ala at P2 and P2', and hydroxyproline, Ala or Arg at P3'.</text>
        <dbReference type="EC" id="3.4.24.3"/>
    </reaction>
</comment>
<evidence type="ECO:0000259" key="17">
    <source>
        <dbReference type="PROSITE" id="PS50093"/>
    </source>
</evidence>
<keyword evidence="7" id="KW-0645">Protease</keyword>
<keyword evidence="15" id="KW-0865">Zymogen</keyword>
<dbReference type="PANTHER" id="PTHR13062">
    <property type="entry name" value="COLLAGENASE"/>
    <property type="match status" value="1"/>
</dbReference>
<evidence type="ECO:0000256" key="11">
    <source>
        <dbReference type="ARBA" id="ARBA00022833"/>
    </source>
</evidence>